<organism evidence="5 6">
    <name type="scientific">Pacificitalea manganoxidans</name>
    <dbReference type="NCBI Taxonomy" id="1411902"/>
    <lineage>
        <taxon>Bacteria</taxon>
        <taxon>Pseudomonadati</taxon>
        <taxon>Pseudomonadota</taxon>
        <taxon>Alphaproteobacteria</taxon>
        <taxon>Rhodobacterales</taxon>
        <taxon>Paracoccaceae</taxon>
        <taxon>Pacificitalea</taxon>
    </lineage>
</organism>
<gene>
    <name evidence="5" type="ORF">CBW24_01170</name>
</gene>
<keyword evidence="1" id="KW-0285">Flavoprotein</keyword>
<evidence type="ECO:0000256" key="2">
    <source>
        <dbReference type="ARBA" id="ARBA00022643"/>
    </source>
</evidence>
<dbReference type="Proteomes" id="UP000219050">
    <property type="component" value="Chromosome"/>
</dbReference>
<dbReference type="InterPro" id="IPR000014">
    <property type="entry name" value="PAS"/>
</dbReference>
<sequence>MLEQATIDGVQMTIDRLPVALTVADPSQPDCPLVAVNGRFQEMTGYAPADVIGRNCRFLQDGCDGSDNEAAREAIRTALSRARGVEVVLRNRTRDGEFFDNFLIMHPVALSYGNTPAIVGSQFRITGRTTDSDVAEQANQVRETLSRLNFERNRLRDERYRSLARSSVELVRTWSYRRYGQGN</sequence>
<dbReference type="Pfam" id="PF13426">
    <property type="entry name" value="PAS_9"/>
    <property type="match status" value="1"/>
</dbReference>
<evidence type="ECO:0000256" key="3">
    <source>
        <dbReference type="ARBA" id="ARBA00022991"/>
    </source>
</evidence>
<dbReference type="PROSITE" id="PS50112">
    <property type="entry name" value="PAS"/>
    <property type="match status" value="1"/>
</dbReference>
<dbReference type="PANTHER" id="PTHR47429">
    <property type="entry name" value="PROTEIN TWIN LOV 1"/>
    <property type="match status" value="1"/>
</dbReference>
<dbReference type="NCBIfam" id="TIGR00229">
    <property type="entry name" value="sensory_box"/>
    <property type="match status" value="1"/>
</dbReference>
<name>A0A291LVK2_9RHOB</name>
<dbReference type="Gene3D" id="3.30.450.20">
    <property type="entry name" value="PAS domain"/>
    <property type="match status" value="1"/>
</dbReference>
<evidence type="ECO:0000313" key="6">
    <source>
        <dbReference type="Proteomes" id="UP000219050"/>
    </source>
</evidence>
<feature type="domain" description="PAS" evidence="4">
    <location>
        <begin position="6"/>
        <end position="82"/>
    </location>
</feature>
<reference evidence="5 6" key="1">
    <citation type="submission" date="2017-05" db="EMBL/GenBank/DDBJ databases">
        <title>Comparative genomic and metabolic analysis of manganese-oxidizing mechanisms in Celeribater manganoxidans DY25T: its adaption to the environment of polymetallic nodule.</title>
        <authorList>
            <person name="Wang X."/>
        </authorList>
    </citation>
    <scope>NUCLEOTIDE SEQUENCE [LARGE SCALE GENOMIC DNA]</scope>
    <source>
        <strain evidence="5 6">DY25</strain>
    </source>
</reference>
<dbReference type="SUPFAM" id="SSF55785">
    <property type="entry name" value="PYP-like sensor domain (PAS domain)"/>
    <property type="match status" value="1"/>
</dbReference>
<dbReference type="InterPro" id="IPR035965">
    <property type="entry name" value="PAS-like_dom_sf"/>
</dbReference>
<dbReference type="OrthoDB" id="489241at2"/>
<evidence type="ECO:0000259" key="4">
    <source>
        <dbReference type="PROSITE" id="PS50112"/>
    </source>
</evidence>
<dbReference type="KEGG" id="cmag:CBW24_01170"/>
<dbReference type="CDD" id="cd00130">
    <property type="entry name" value="PAS"/>
    <property type="match status" value="1"/>
</dbReference>
<dbReference type="AlphaFoldDB" id="A0A291LVK2"/>
<keyword evidence="6" id="KW-1185">Reference proteome</keyword>
<evidence type="ECO:0000313" key="5">
    <source>
        <dbReference type="EMBL" id="ATI40753.1"/>
    </source>
</evidence>
<keyword evidence="3" id="KW-0157">Chromophore</keyword>
<keyword evidence="2" id="KW-0288">FMN</keyword>
<dbReference type="RefSeq" id="WP_097372405.1">
    <property type="nucleotide sequence ID" value="NZ_CP021404.1"/>
</dbReference>
<dbReference type="EMBL" id="CP021404">
    <property type="protein sequence ID" value="ATI40753.1"/>
    <property type="molecule type" value="Genomic_DNA"/>
</dbReference>
<evidence type="ECO:0000256" key="1">
    <source>
        <dbReference type="ARBA" id="ARBA00022630"/>
    </source>
</evidence>
<dbReference type="PANTHER" id="PTHR47429:SF2">
    <property type="entry name" value="PROTEIN TWIN LOV 1"/>
    <property type="match status" value="1"/>
</dbReference>
<proteinExistence type="predicted"/>
<protein>
    <recommendedName>
        <fullName evidence="4">PAS domain-containing protein</fullName>
    </recommendedName>
</protein>
<accession>A0A291LVK2</accession>